<dbReference type="Pfam" id="PF07583">
    <property type="entry name" value="PSCyt2"/>
    <property type="match status" value="1"/>
</dbReference>
<dbReference type="RefSeq" id="WP_077027218.1">
    <property type="nucleotide sequence ID" value="NZ_CP017641.1"/>
</dbReference>
<dbReference type="PANTHER" id="PTHR35889">
    <property type="entry name" value="CYCLOINULO-OLIGOSACCHARIDE FRUCTANOTRANSFERASE-RELATED"/>
    <property type="match status" value="1"/>
</dbReference>
<accession>A0A1P8WQ27</accession>
<dbReference type="EMBL" id="CP017641">
    <property type="protein sequence ID" value="APZ96158.1"/>
    <property type="molecule type" value="Genomic_DNA"/>
</dbReference>
<dbReference type="KEGG" id="fmr:Fuma_05826"/>
<evidence type="ECO:0000259" key="4">
    <source>
        <dbReference type="Pfam" id="PF07587"/>
    </source>
</evidence>
<sequence precursor="true">MYASPTVRLLSCRFAFIAAAVCLTTDHVCAEDPLHQRIDRVFNETAIGPVAGPVSDLTFARRIYLDTTGRIPSIEETRALLADKSPDRRTQLVDRLLNSDDFSRHMATVFDVMLMERRGGKHIKSAEFRAWLQECFEQDKPFNQLAAELIVADTSKGKNPAAAFLLERDVEPNLLTREISRMLFGMDLQCAQCHDHPNVADYKQEDYHGVFAFMSRSSLLQPDKKKPAMISESADGVSPFKSVFTERESFTAPRVPGEVEITEPVMPAGEEYKVRPTKTVAGAPKFSLRQKLAEVIQRGENPYFRRNIANRLWAQVMGRGLVHPVDMHHSSNPPSNPQLMDLLAEEFAAMNFQVKPFLRELLLTEIYQRSHRIDDSTTVQQEALAAAIQKLEQQREAANEESAKLDVQAEEALELLDAAIVKAEPVRAAWAKARAAATAAATKRDAAATARQAKQAALTAKQNVASTLADALTQAQAAAELLKDTESLAGPLATLKSRGDKVTAETVKLQKELDAATKAETAAEAVLAKSNAAEIAEREKLTPLKEIMRQHRAILVKSWTASERAYERVVHAEKESAFVESLQTISETARQLPLTVANAEKAQQQKLAASEAASAAEQQMATVRKTMADAEATVQTTQQHMKQLAAQLSQRQQASQALSESLSNLNAAAAALSDESLNAVAQTIAASSTRTAAIMGQTQAEIDQTNQELANSEKQIEQLKATADTLQQQADAAGEKAADAAKQLDELKQQLAALQAQADESHTVVTEGATNQFHQAPIESLSAEQLAWSILQTTGQIDIHIAVELAKQNKAKPLTAEQQKDPAVVSQRHAEAKAAAFKMLQATVTSFVALFAAEAGQPQDDFFATVDQALYFANGGPVRSWLNPSGNNLTGRLMKLGTPAELAEELYLATLVRKPTTEEIDDIANYLAARGDAKKEAVQELAWGLITSAEFRFQY</sequence>
<feature type="coiled-coil region" evidence="1">
    <location>
        <begin position="599"/>
        <end position="764"/>
    </location>
</feature>
<feature type="coiled-coil region" evidence="1">
    <location>
        <begin position="381"/>
        <end position="415"/>
    </location>
</feature>
<dbReference type="InterPro" id="IPR011444">
    <property type="entry name" value="DUF1549"/>
</dbReference>
<evidence type="ECO:0000256" key="2">
    <source>
        <dbReference type="SAM" id="SignalP"/>
    </source>
</evidence>
<reference evidence="5 6" key="1">
    <citation type="journal article" date="2016" name="Front. Microbiol.">
        <title>Fuerstia marisgermanicae gen. nov., sp. nov., an Unusual Member of the Phylum Planctomycetes from the German Wadden Sea.</title>
        <authorList>
            <person name="Kohn T."/>
            <person name="Heuer A."/>
            <person name="Jogler M."/>
            <person name="Vollmers J."/>
            <person name="Boedeker C."/>
            <person name="Bunk B."/>
            <person name="Rast P."/>
            <person name="Borchert D."/>
            <person name="Glockner I."/>
            <person name="Freese H.M."/>
            <person name="Klenk H.P."/>
            <person name="Overmann J."/>
            <person name="Kaster A.K."/>
            <person name="Rohde M."/>
            <person name="Wiegand S."/>
            <person name="Jogler C."/>
        </authorList>
    </citation>
    <scope>NUCLEOTIDE SEQUENCE [LARGE SCALE GENOMIC DNA]</scope>
    <source>
        <strain evidence="5 6">NH11</strain>
    </source>
</reference>
<evidence type="ECO:0000313" key="5">
    <source>
        <dbReference type="EMBL" id="APZ96158.1"/>
    </source>
</evidence>
<feature type="domain" description="DUF1549" evidence="3">
    <location>
        <begin position="51"/>
        <end position="216"/>
    </location>
</feature>
<gene>
    <name evidence="5" type="ORF">Fuma_05826</name>
</gene>
<protein>
    <submittedName>
        <fullName evidence="5">ATPase involved in DNA repair</fullName>
    </submittedName>
</protein>
<organism evidence="5 6">
    <name type="scientific">Fuerstiella marisgermanici</name>
    <dbReference type="NCBI Taxonomy" id="1891926"/>
    <lineage>
        <taxon>Bacteria</taxon>
        <taxon>Pseudomonadati</taxon>
        <taxon>Planctomycetota</taxon>
        <taxon>Planctomycetia</taxon>
        <taxon>Planctomycetales</taxon>
        <taxon>Planctomycetaceae</taxon>
        <taxon>Fuerstiella</taxon>
    </lineage>
</organism>
<feature type="domain" description="DUF1553" evidence="4">
    <location>
        <begin position="289"/>
        <end position="388"/>
    </location>
</feature>
<name>A0A1P8WQ27_9PLAN</name>
<feature type="signal peptide" evidence="2">
    <location>
        <begin position="1"/>
        <end position="30"/>
    </location>
</feature>
<dbReference type="InterPro" id="IPR022655">
    <property type="entry name" value="DUF1553"/>
</dbReference>
<dbReference type="STRING" id="1891926.Fuma_05826"/>
<proteinExistence type="predicted"/>
<feature type="chain" id="PRO_5012320482" evidence="2">
    <location>
        <begin position="31"/>
        <end position="955"/>
    </location>
</feature>
<dbReference type="OrthoDB" id="289126at2"/>
<keyword evidence="2" id="KW-0732">Signal</keyword>
<keyword evidence="1" id="KW-0175">Coiled coil</keyword>
<dbReference type="PANTHER" id="PTHR35889:SF3">
    <property type="entry name" value="F-BOX DOMAIN-CONTAINING PROTEIN"/>
    <property type="match status" value="1"/>
</dbReference>
<evidence type="ECO:0000256" key="1">
    <source>
        <dbReference type="SAM" id="Coils"/>
    </source>
</evidence>
<evidence type="ECO:0000313" key="6">
    <source>
        <dbReference type="Proteomes" id="UP000187735"/>
    </source>
</evidence>
<dbReference type="Proteomes" id="UP000187735">
    <property type="component" value="Chromosome"/>
</dbReference>
<evidence type="ECO:0000259" key="3">
    <source>
        <dbReference type="Pfam" id="PF07583"/>
    </source>
</evidence>
<dbReference type="AlphaFoldDB" id="A0A1P8WQ27"/>
<keyword evidence="6" id="KW-1185">Reference proteome</keyword>
<dbReference type="Pfam" id="PF07587">
    <property type="entry name" value="PSD1"/>
    <property type="match status" value="1"/>
</dbReference>